<organism evidence="8 9">
    <name type="scientific">Auxenochlorella protothecoides</name>
    <name type="common">Green microalga</name>
    <name type="synonym">Chlorella protothecoides</name>
    <dbReference type="NCBI Taxonomy" id="3075"/>
    <lineage>
        <taxon>Eukaryota</taxon>
        <taxon>Viridiplantae</taxon>
        <taxon>Chlorophyta</taxon>
        <taxon>core chlorophytes</taxon>
        <taxon>Trebouxiophyceae</taxon>
        <taxon>Chlorellales</taxon>
        <taxon>Chlorellaceae</taxon>
        <taxon>Auxenochlorella</taxon>
    </lineage>
</organism>
<sequence length="161" mass="18473">MSRSAADRGCLVYVGNLPDDIREREIEDLFAKYGRVRQVDLKTPARPPAFAFVEFEDGRDAQDAFRPRSTGFRVTVRGLPMSASWQDLKDHFRKVCTPSYTNVIRERGEAVGVVEFDNEEDMDRAIRKLDDTEFKNPFEKASLWPAEWLVPMGARRACRLG</sequence>
<dbReference type="EMBL" id="KL662090">
    <property type="protein sequence ID" value="KFM23328.1"/>
    <property type="molecule type" value="Genomic_DNA"/>
</dbReference>
<keyword evidence="3" id="KW-0677">Repeat</keyword>
<keyword evidence="5" id="KW-0539">Nucleus</keyword>
<reference evidence="8 9" key="1">
    <citation type="journal article" date="2014" name="BMC Genomics">
        <title>Oil accumulation mechanisms of the oleaginous microalga Chlorella protothecoides revealed through its genome, transcriptomes, and proteomes.</title>
        <authorList>
            <person name="Gao C."/>
            <person name="Wang Y."/>
            <person name="Shen Y."/>
            <person name="Yan D."/>
            <person name="He X."/>
            <person name="Dai J."/>
            <person name="Wu Q."/>
        </authorList>
    </citation>
    <scope>NUCLEOTIDE SEQUENCE [LARGE SCALE GENOMIC DNA]</scope>
    <source>
        <strain evidence="8 9">0710</strain>
    </source>
</reference>
<evidence type="ECO:0000313" key="8">
    <source>
        <dbReference type="EMBL" id="KFM23328.1"/>
    </source>
</evidence>
<dbReference type="GO" id="GO:0005634">
    <property type="term" value="C:nucleus"/>
    <property type="evidence" value="ECO:0007669"/>
    <property type="project" value="UniProtKB-SubCell"/>
</dbReference>
<keyword evidence="4 6" id="KW-0694">RNA-binding</keyword>
<evidence type="ECO:0000313" key="9">
    <source>
        <dbReference type="Proteomes" id="UP000028924"/>
    </source>
</evidence>
<gene>
    <name evidence="8" type="ORF">F751_1024</name>
</gene>
<dbReference type="InterPro" id="IPR000504">
    <property type="entry name" value="RRM_dom"/>
</dbReference>
<dbReference type="PANTHER" id="PTHR23003:SF62">
    <property type="entry name" value="SERINE_ARGININE (SR)-TYPE SHUTTLING MRNA BINDING PROTEIN NPL3"/>
    <property type="match status" value="1"/>
</dbReference>
<dbReference type="InterPro" id="IPR012677">
    <property type="entry name" value="Nucleotide-bd_a/b_plait_sf"/>
</dbReference>
<name>A0A087SC74_AUXPR</name>
<dbReference type="InterPro" id="IPR035979">
    <property type="entry name" value="RBD_domain_sf"/>
</dbReference>
<dbReference type="STRING" id="3075.A0A087SC74"/>
<accession>A0A087SC74</accession>
<protein>
    <submittedName>
        <fullName evidence="8">Pre-mRNA-splicing factor SF2</fullName>
    </submittedName>
</protein>
<evidence type="ECO:0000259" key="7">
    <source>
        <dbReference type="PROSITE" id="PS50102"/>
    </source>
</evidence>
<dbReference type="GO" id="GO:0006397">
    <property type="term" value="P:mRNA processing"/>
    <property type="evidence" value="ECO:0007669"/>
    <property type="project" value="UniProtKB-KW"/>
</dbReference>
<keyword evidence="9" id="KW-1185">Reference proteome</keyword>
<dbReference type="GO" id="GO:0005737">
    <property type="term" value="C:cytoplasm"/>
    <property type="evidence" value="ECO:0007669"/>
    <property type="project" value="TreeGrafter"/>
</dbReference>
<dbReference type="AlphaFoldDB" id="A0A087SC74"/>
<dbReference type="PROSITE" id="PS50102">
    <property type="entry name" value="RRM"/>
    <property type="match status" value="2"/>
</dbReference>
<dbReference type="eggNOG" id="KOG0105">
    <property type="taxonomic scope" value="Eukaryota"/>
</dbReference>
<evidence type="ECO:0000256" key="1">
    <source>
        <dbReference type="ARBA" id="ARBA00004123"/>
    </source>
</evidence>
<dbReference type="RefSeq" id="XP_011396198.1">
    <property type="nucleotide sequence ID" value="XM_011397896.1"/>
</dbReference>
<evidence type="ECO:0000256" key="2">
    <source>
        <dbReference type="ARBA" id="ARBA00022664"/>
    </source>
</evidence>
<keyword evidence="2" id="KW-0507">mRNA processing</keyword>
<dbReference type="Proteomes" id="UP000028924">
    <property type="component" value="Unassembled WGS sequence"/>
</dbReference>
<evidence type="ECO:0000256" key="5">
    <source>
        <dbReference type="ARBA" id="ARBA00023242"/>
    </source>
</evidence>
<dbReference type="Pfam" id="PF00076">
    <property type="entry name" value="RRM_1"/>
    <property type="match status" value="2"/>
</dbReference>
<dbReference type="SMART" id="SM00360">
    <property type="entry name" value="RRM"/>
    <property type="match status" value="2"/>
</dbReference>
<dbReference type="GO" id="GO:0003729">
    <property type="term" value="F:mRNA binding"/>
    <property type="evidence" value="ECO:0007669"/>
    <property type="project" value="TreeGrafter"/>
</dbReference>
<feature type="domain" description="RRM" evidence="7">
    <location>
        <begin position="72"/>
        <end position="136"/>
    </location>
</feature>
<proteinExistence type="predicted"/>
<dbReference type="KEGG" id="apro:F751_1024"/>
<dbReference type="SUPFAM" id="SSF54928">
    <property type="entry name" value="RNA-binding domain, RBD"/>
    <property type="match status" value="1"/>
</dbReference>
<dbReference type="OrthoDB" id="1099063at2759"/>
<dbReference type="GeneID" id="23612415"/>
<dbReference type="InterPro" id="IPR050374">
    <property type="entry name" value="RRT5_SRSF_SR"/>
</dbReference>
<feature type="domain" description="RRM" evidence="7">
    <location>
        <begin position="10"/>
        <end position="88"/>
    </location>
</feature>
<dbReference type="PANTHER" id="PTHR23003">
    <property type="entry name" value="RNA RECOGNITION MOTIF RRM DOMAIN CONTAINING PROTEIN"/>
    <property type="match status" value="1"/>
</dbReference>
<evidence type="ECO:0000256" key="6">
    <source>
        <dbReference type="PROSITE-ProRule" id="PRU00176"/>
    </source>
</evidence>
<dbReference type="Gene3D" id="3.30.70.330">
    <property type="match status" value="2"/>
</dbReference>
<evidence type="ECO:0000256" key="3">
    <source>
        <dbReference type="ARBA" id="ARBA00022737"/>
    </source>
</evidence>
<comment type="subcellular location">
    <subcellularLocation>
        <location evidence="1">Nucleus</location>
    </subcellularLocation>
</comment>
<evidence type="ECO:0000256" key="4">
    <source>
        <dbReference type="ARBA" id="ARBA00022884"/>
    </source>
</evidence>